<comment type="caution">
    <text evidence="4">The sequence shown here is derived from an EMBL/GenBank/DDBJ whole genome shotgun (WGS) entry which is preliminary data.</text>
</comment>
<evidence type="ECO:0000313" key="5">
    <source>
        <dbReference type="Proteomes" id="UP000633601"/>
    </source>
</evidence>
<dbReference type="InterPro" id="IPR011047">
    <property type="entry name" value="Quinoprotein_ADH-like_sf"/>
</dbReference>
<organism evidence="4 5">
    <name type="scientific">Oerskovia gallyi</name>
    <dbReference type="NCBI Taxonomy" id="2762226"/>
    <lineage>
        <taxon>Bacteria</taxon>
        <taxon>Bacillati</taxon>
        <taxon>Actinomycetota</taxon>
        <taxon>Actinomycetes</taxon>
        <taxon>Micrococcales</taxon>
        <taxon>Cellulomonadaceae</taxon>
        <taxon>Oerskovia</taxon>
    </lineage>
</organism>
<keyword evidence="2" id="KW-1133">Transmembrane helix</keyword>
<accession>A0ABR8UXI9</accession>
<keyword evidence="2" id="KW-0812">Transmembrane</keyword>
<protein>
    <submittedName>
        <fullName evidence="4">PQQ-binding-like beta-propeller repeat protein</fullName>
    </submittedName>
</protein>
<name>A0ABR8UXI9_9CELL</name>
<reference evidence="4 5" key="1">
    <citation type="submission" date="2020-08" db="EMBL/GenBank/DDBJ databases">
        <title>A Genomic Blueprint of the Chicken Gut Microbiome.</title>
        <authorList>
            <person name="Gilroy R."/>
            <person name="Ravi A."/>
            <person name="Getino M."/>
            <person name="Pursley I."/>
            <person name="Horton D.L."/>
            <person name="Alikhan N.-F."/>
            <person name="Baker D."/>
            <person name="Gharbi K."/>
            <person name="Hall N."/>
            <person name="Watson M."/>
            <person name="Adriaenssens E.M."/>
            <person name="Foster-Nyarko E."/>
            <person name="Jarju S."/>
            <person name="Secka A."/>
            <person name="Antonio M."/>
            <person name="Oren A."/>
            <person name="Chaudhuri R."/>
            <person name="La Ragione R.M."/>
            <person name="Hildebrand F."/>
            <person name="Pallen M.J."/>
        </authorList>
    </citation>
    <scope>NUCLEOTIDE SEQUENCE [LARGE SCALE GENOMIC DNA]</scope>
    <source>
        <strain evidence="4 5">Sa2CUA8</strain>
    </source>
</reference>
<dbReference type="Gene3D" id="2.130.10.10">
    <property type="entry name" value="YVTN repeat-like/Quinoprotein amine dehydrogenase"/>
    <property type="match status" value="2"/>
</dbReference>
<feature type="domain" description="Pyrrolo-quinoline quinone repeat" evidence="3">
    <location>
        <begin position="400"/>
        <end position="465"/>
    </location>
</feature>
<dbReference type="Proteomes" id="UP000633601">
    <property type="component" value="Unassembled WGS sequence"/>
</dbReference>
<evidence type="ECO:0000313" key="4">
    <source>
        <dbReference type="EMBL" id="MBD7997258.1"/>
    </source>
</evidence>
<keyword evidence="5" id="KW-1185">Reference proteome</keyword>
<dbReference type="PANTHER" id="PTHR34512:SF30">
    <property type="entry name" value="OUTER MEMBRANE PROTEIN ASSEMBLY FACTOR BAMB"/>
    <property type="match status" value="1"/>
</dbReference>
<gene>
    <name evidence="4" type="ORF">H9640_01640</name>
</gene>
<dbReference type="InterPro" id="IPR002372">
    <property type="entry name" value="PQQ_rpt_dom"/>
</dbReference>
<dbReference type="SUPFAM" id="SSF50998">
    <property type="entry name" value="Quinoprotein alcohol dehydrogenase-like"/>
    <property type="match status" value="1"/>
</dbReference>
<dbReference type="EMBL" id="JACSQE010000001">
    <property type="protein sequence ID" value="MBD7997258.1"/>
    <property type="molecule type" value="Genomic_DNA"/>
</dbReference>
<sequence>MGRRPRGTARSSVRVFAIEDLDPDLAEQGPSGPRSPGAVPDGGAPVQGPADGPVPQVLSGAEPQVDERPARRPWSRRSRLFVGAGVSVVALLVVGGVVRGEMNESARVDRVIAAGGIRPLGPEVGVLWRIEPSVSGDEDSSTGWWLSPAVVDGTLVVQGSPVVGYDPTTGRELWRGAPRPASDTAKVTTACTGTGTWEVQEDPLVCTTFELRSVPTVGATFEQSFPVRVDVMVAATGEVTGTRTFGEETQGAAFFDDGIASVRWGDGGHVVVDLEDRATGELRWSREIAQERGSSPEEEYLGLQDGGSVLMVAVAGRLVTLDADGRTVDEAEESWTSPLRDGLALVQHPDGGSTVLDRAGAELFRTRGTVQEFTVTDGGPTAAFFVTEGGGVMDESGNIERPRTTALDPATGRTRWSIDGVAAPVAQVGDVGILSKAGRLWAVDLGSGERLWESSEVLTYTSAHTDGTDLYLMGPSATGGTRVTAVSVDSGQELWSSDLEDSAAWGVGVRGTLVVATDDGTLLGIG</sequence>
<evidence type="ECO:0000256" key="2">
    <source>
        <dbReference type="SAM" id="Phobius"/>
    </source>
</evidence>
<dbReference type="Pfam" id="PF13360">
    <property type="entry name" value="PQQ_2"/>
    <property type="match status" value="1"/>
</dbReference>
<feature type="region of interest" description="Disordered" evidence="1">
    <location>
        <begin position="1"/>
        <end position="73"/>
    </location>
</feature>
<evidence type="ECO:0000259" key="3">
    <source>
        <dbReference type="Pfam" id="PF13360"/>
    </source>
</evidence>
<proteinExistence type="predicted"/>
<evidence type="ECO:0000256" key="1">
    <source>
        <dbReference type="SAM" id="MobiDB-lite"/>
    </source>
</evidence>
<dbReference type="RefSeq" id="WP_191788984.1">
    <property type="nucleotide sequence ID" value="NZ_JACSQE010000001.1"/>
</dbReference>
<keyword evidence="2" id="KW-0472">Membrane</keyword>
<feature type="transmembrane region" description="Helical" evidence="2">
    <location>
        <begin position="80"/>
        <end position="98"/>
    </location>
</feature>
<dbReference type="PANTHER" id="PTHR34512">
    <property type="entry name" value="CELL SURFACE PROTEIN"/>
    <property type="match status" value="1"/>
</dbReference>
<dbReference type="InterPro" id="IPR015943">
    <property type="entry name" value="WD40/YVTN_repeat-like_dom_sf"/>
</dbReference>